<proteinExistence type="predicted"/>
<sequence length="129" mass="14505">MAKIYNSVGGRKLTKHLAVEPGVQAELDARTFEIAVRAEEKLLEHRLDGHAEIDVEQGKVDHYVVLSDDRGDKAALSIEYGRRAYTTTREDADGNEFEVEIPGMDGLFILHEAANLPIKRRRPIKVKPQ</sequence>
<evidence type="ECO:0000313" key="2">
    <source>
        <dbReference type="Proteomes" id="UP001589890"/>
    </source>
</evidence>
<dbReference type="Pfam" id="PF17395">
    <property type="entry name" value="DUF5403"/>
    <property type="match status" value="1"/>
</dbReference>
<dbReference type="InterPro" id="IPR039452">
    <property type="entry name" value="DUF5403"/>
</dbReference>
<reference evidence="1 2" key="1">
    <citation type="submission" date="2024-09" db="EMBL/GenBank/DDBJ databases">
        <authorList>
            <person name="Sun Q."/>
            <person name="Mori K."/>
        </authorList>
    </citation>
    <scope>NUCLEOTIDE SEQUENCE [LARGE SCALE GENOMIC DNA]</scope>
    <source>
        <strain evidence="1 2">CGMCC 1.15906</strain>
    </source>
</reference>
<dbReference type="EMBL" id="JBHLTC010000001">
    <property type="protein sequence ID" value="MFC0622818.1"/>
    <property type="molecule type" value="Genomic_DNA"/>
</dbReference>
<dbReference type="RefSeq" id="WP_380043495.1">
    <property type="nucleotide sequence ID" value="NZ_JBHLTC010000001.1"/>
</dbReference>
<protein>
    <submittedName>
        <fullName evidence="1">DUF5403 family protein</fullName>
    </submittedName>
</protein>
<comment type="caution">
    <text evidence="1">The sequence shown here is derived from an EMBL/GenBank/DDBJ whole genome shotgun (WGS) entry which is preliminary data.</text>
</comment>
<organism evidence="1 2">
    <name type="scientific">Kribbella deserti</name>
    <dbReference type="NCBI Taxonomy" id="1926257"/>
    <lineage>
        <taxon>Bacteria</taxon>
        <taxon>Bacillati</taxon>
        <taxon>Actinomycetota</taxon>
        <taxon>Actinomycetes</taxon>
        <taxon>Propionibacteriales</taxon>
        <taxon>Kribbellaceae</taxon>
        <taxon>Kribbella</taxon>
    </lineage>
</organism>
<gene>
    <name evidence="1" type="ORF">ACFFGN_02025</name>
</gene>
<evidence type="ECO:0000313" key="1">
    <source>
        <dbReference type="EMBL" id="MFC0622818.1"/>
    </source>
</evidence>
<name>A0ABV6QF41_9ACTN</name>
<keyword evidence="2" id="KW-1185">Reference proteome</keyword>
<accession>A0ABV6QF41</accession>
<dbReference type="Proteomes" id="UP001589890">
    <property type="component" value="Unassembled WGS sequence"/>
</dbReference>